<dbReference type="PANTHER" id="PTHR21253">
    <property type="entry name" value="F-BOX ONLY PROTEIN 11-RELATED"/>
    <property type="match status" value="1"/>
</dbReference>
<dbReference type="OrthoDB" id="8180611at2759"/>
<dbReference type="EMBL" id="CAKASE010000055">
    <property type="protein sequence ID" value="CAG9565945.1"/>
    <property type="molecule type" value="Genomic_DNA"/>
</dbReference>
<sequence length="196" mass="22755">MKVFLIFLLSILMVIMCHDTNSTEQCPNVKSSLNLLRKRRHLTFPDKSNMVLTISLVKAFLTHAPAGWNLALEIDVLFPLPDSKFSNKHWRKKLHHRQKREFWERLQNAFNLHNLNGKACVLKSICDAKIYLAEPGKSLVHDLLRAIFTAPIHQEDFTNEITDGYSEILDPDFCQQPMDCPFSLLNFIFALNKQIY</sequence>
<dbReference type="SMART" id="SM00718">
    <property type="entry name" value="DM4_12"/>
    <property type="match status" value="1"/>
</dbReference>
<evidence type="ECO:0000313" key="2">
    <source>
        <dbReference type="EMBL" id="CAG9565945.1"/>
    </source>
</evidence>
<keyword evidence="1" id="KW-0732">Signal</keyword>
<evidence type="ECO:0000256" key="1">
    <source>
        <dbReference type="SAM" id="SignalP"/>
    </source>
</evidence>
<keyword evidence="3" id="KW-1185">Reference proteome</keyword>
<proteinExistence type="predicted"/>
<dbReference type="AlphaFoldDB" id="A0A8J2W3J5"/>
<feature type="signal peptide" evidence="1">
    <location>
        <begin position="1"/>
        <end position="17"/>
    </location>
</feature>
<dbReference type="Proteomes" id="UP000789524">
    <property type="component" value="Unassembled WGS sequence"/>
</dbReference>
<feature type="chain" id="PRO_5035260718" evidence="1">
    <location>
        <begin position="18"/>
        <end position="196"/>
    </location>
</feature>
<gene>
    <name evidence="2" type="ORF">DCHRY22_LOCUS6688</name>
</gene>
<dbReference type="InterPro" id="IPR006631">
    <property type="entry name" value="DM4_12"/>
</dbReference>
<accession>A0A8J2W3J5</accession>
<dbReference type="PANTHER" id="PTHR21253:SF0">
    <property type="entry name" value="F-BOX ONLY PROTEIN 11-RELATED"/>
    <property type="match status" value="1"/>
</dbReference>
<reference evidence="2" key="1">
    <citation type="submission" date="2021-09" db="EMBL/GenBank/DDBJ databases">
        <authorList>
            <person name="Martin H S."/>
        </authorList>
    </citation>
    <scope>NUCLEOTIDE SEQUENCE</scope>
</reference>
<protein>
    <submittedName>
        <fullName evidence="2">(African queen) hypothetical protein</fullName>
    </submittedName>
</protein>
<organism evidence="2 3">
    <name type="scientific">Danaus chrysippus</name>
    <name type="common">African queen</name>
    <dbReference type="NCBI Taxonomy" id="151541"/>
    <lineage>
        <taxon>Eukaryota</taxon>
        <taxon>Metazoa</taxon>
        <taxon>Ecdysozoa</taxon>
        <taxon>Arthropoda</taxon>
        <taxon>Hexapoda</taxon>
        <taxon>Insecta</taxon>
        <taxon>Pterygota</taxon>
        <taxon>Neoptera</taxon>
        <taxon>Endopterygota</taxon>
        <taxon>Lepidoptera</taxon>
        <taxon>Glossata</taxon>
        <taxon>Ditrysia</taxon>
        <taxon>Papilionoidea</taxon>
        <taxon>Nymphalidae</taxon>
        <taxon>Danainae</taxon>
        <taxon>Danaini</taxon>
        <taxon>Danaina</taxon>
        <taxon>Danaus</taxon>
        <taxon>Anosia</taxon>
    </lineage>
</organism>
<name>A0A8J2W3J5_9NEOP</name>
<dbReference type="Pfam" id="PF07841">
    <property type="entry name" value="DM4_12"/>
    <property type="match status" value="1"/>
</dbReference>
<evidence type="ECO:0000313" key="3">
    <source>
        <dbReference type="Proteomes" id="UP000789524"/>
    </source>
</evidence>
<comment type="caution">
    <text evidence="2">The sequence shown here is derived from an EMBL/GenBank/DDBJ whole genome shotgun (WGS) entry which is preliminary data.</text>
</comment>